<organism evidence="1 2">
    <name type="scientific">Aegilops tauschii subsp. strangulata</name>
    <name type="common">Goatgrass</name>
    <dbReference type="NCBI Taxonomy" id="200361"/>
    <lineage>
        <taxon>Eukaryota</taxon>
        <taxon>Viridiplantae</taxon>
        <taxon>Streptophyta</taxon>
        <taxon>Embryophyta</taxon>
        <taxon>Tracheophyta</taxon>
        <taxon>Spermatophyta</taxon>
        <taxon>Magnoliopsida</taxon>
        <taxon>Liliopsida</taxon>
        <taxon>Poales</taxon>
        <taxon>Poaceae</taxon>
        <taxon>BOP clade</taxon>
        <taxon>Pooideae</taxon>
        <taxon>Triticodae</taxon>
        <taxon>Triticeae</taxon>
        <taxon>Triticinae</taxon>
        <taxon>Aegilops</taxon>
    </lineage>
</organism>
<proteinExistence type="predicted"/>
<dbReference type="AlphaFoldDB" id="A0A453FV11"/>
<accession>A0A453FV11</accession>
<dbReference type="EnsemblPlants" id="AET3Gv20790500.6">
    <property type="protein sequence ID" value="AET3Gv20790500.6"/>
    <property type="gene ID" value="AET3Gv20790500"/>
</dbReference>
<keyword evidence="2" id="KW-1185">Reference proteome</keyword>
<reference evidence="1" key="3">
    <citation type="journal article" date="2017" name="Nature">
        <title>Genome sequence of the progenitor of the wheat D genome Aegilops tauschii.</title>
        <authorList>
            <person name="Luo M.C."/>
            <person name="Gu Y.Q."/>
            <person name="Puiu D."/>
            <person name="Wang H."/>
            <person name="Twardziok S.O."/>
            <person name="Deal K.R."/>
            <person name="Huo N."/>
            <person name="Zhu T."/>
            <person name="Wang L."/>
            <person name="Wang Y."/>
            <person name="McGuire P.E."/>
            <person name="Liu S."/>
            <person name="Long H."/>
            <person name="Ramasamy R.K."/>
            <person name="Rodriguez J.C."/>
            <person name="Van S.L."/>
            <person name="Yuan L."/>
            <person name="Wang Z."/>
            <person name="Xia Z."/>
            <person name="Xiao L."/>
            <person name="Anderson O.D."/>
            <person name="Ouyang S."/>
            <person name="Liang Y."/>
            <person name="Zimin A.V."/>
            <person name="Pertea G."/>
            <person name="Qi P."/>
            <person name="Bennetzen J.L."/>
            <person name="Dai X."/>
            <person name="Dawson M.W."/>
            <person name="Muller H.G."/>
            <person name="Kugler K."/>
            <person name="Rivarola-Duarte L."/>
            <person name="Spannagl M."/>
            <person name="Mayer K.F.X."/>
            <person name="Lu F.H."/>
            <person name="Bevan M.W."/>
            <person name="Leroy P."/>
            <person name="Li P."/>
            <person name="You F.M."/>
            <person name="Sun Q."/>
            <person name="Liu Z."/>
            <person name="Lyons E."/>
            <person name="Wicker T."/>
            <person name="Salzberg S.L."/>
            <person name="Devos K.M."/>
            <person name="Dvorak J."/>
        </authorList>
    </citation>
    <scope>NUCLEOTIDE SEQUENCE [LARGE SCALE GENOMIC DNA]</scope>
    <source>
        <strain evidence="1">cv. AL8/78</strain>
    </source>
</reference>
<evidence type="ECO:0000313" key="2">
    <source>
        <dbReference type="Proteomes" id="UP000015105"/>
    </source>
</evidence>
<evidence type="ECO:0000313" key="1">
    <source>
        <dbReference type="EnsemblPlants" id="AET3Gv20790500.6"/>
    </source>
</evidence>
<dbReference type="Gramene" id="AET3Gv20790500.6">
    <property type="protein sequence ID" value="AET3Gv20790500.6"/>
    <property type="gene ID" value="AET3Gv20790500"/>
</dbReference>
<sequence length="64" mass="7688">MYCNHQYIKSGNSHCCLKNRVYKCNYKRRFISYTFVSIYEIQHVHGTESRRKVLSCKSVRPARV</sequence>
<protein>
    <submittedName>
        <fullName evidence="1">Uncharacterized protein</fullName>
    </submittedName>
</protein>
<name>A0A453FV11_AEGTS</name>
<dbReference type="Proteomes" id="UP000015105">
    <property type="component" value="Chromosome 3D"/>
</dbReference>
<reference evidence="1" key="5">
    <citation type="journal article" date="2021" name="G3 (Bethesda)">
        <title>Aegilops tauschii genome assembly Aet v5.0 features greater sequence contiguity and improved annotation.</title>
        <authorList>
            <person name="Wang L."/>
            <person name="Zhu T."/>
            <person name="Rodriguez J.C."/>
            <person name="Deal K.R."/>
            <person name="Dubcovsky J."/>
            <person name="McGuire P.E."/>
            <person name="Lux T."/>
            <person name="Spannagl M."/>
            <person name="Mayer K.F.X."/>
            <person name="Baldrich P."/>
            <person name="Meyers B.C."/>
            <person name="Huo N."/>
            <person name="Gu Y.Q."/>
            <person name="Zhou H."/>
            <person name="Devos K.M."/>
            <person name="Bennetzen J.L."/>
            <person name="Unver T."/>
            <person name="Budak H."/>
            <person name="Gulick P.J."/>
            <person name="Galiba G."/>
            <person name="Kalapos B."/>
            <person name="Nelson D.R."/>
            <person name="Li P."/>
            <person name="You F.M."/>
            <person name="Luo M.C."/>
            <person name="Dvorak J."/>
        </authorList>
    </citation>
    <scope>NUCLEOTIDE SEQUENCE [LARGE SCALE GENOMIC DNA]</scope>
    <source>
        <strain evidence="1">cv. AL8/78</strain>
    </source>
</reference>
<reference evidence="1" key="4">
    <citation type="submission" date="2019-03" db="UniProtKB">
        <authorList>
            <consortium name="EnsemblPlants"/>
        </authorList>
    </citation>
    <scope>IDENTIFICATION</scope>
</reference>
<reference evidence="2" key="1">
    <citation type="journal article" date="2014" name="Science">
        <title>Ancient hybridizations among the ancestral genomes of bread wheat.</title>
        <authorList>
            <consortium name="International Wheat Genome Sequencing Consortium,"/>
            <person name="Marcussen T."/>
            <person name="Sandve S.R."/>
            <person name="Heier L."/>
            <person name="Spannagl M."/>
            <person name="Pfeifer M."/>
            <person name="Jakobsen K.S."/>
            <person name="Wulff B.B."/>
            <person name="Steuernagel B."/>
            <person name="Mayer K.F."/>
            <person name="Olsen O.A."/>
        </authorList>
    </citation>
    <scope>NUCLEOTIDE SEQUENCE [LARGE SCALE GENOMIC DNA]</scope>
    <source>
        <strain evidence="2">cv. AL8/78</strain>
    </source>
</reference>
<reference evidence="2" key="2">
    <citation type="journal article" date="2017" name="Nat. Plants">
        <title>The Aegilops tauschii genome reveals multiple impacts of transposons.</title>
        <authorList>
            <person name="Zhao G."/>
            <person name="Zou C."/>
            <person name="Li K."/>
            <person name="Wang K."/>
            <person name="Li T."/>
            <person name="Gao L."/>
            <person name="Zhang X."/>
            <person name="Wang H."/>
            <person name="Yang Z."/>
            <person name="Liu X."/>
            <person name="Jiang W."/>
            <person name="Mao L."/>
            <person name="Kong X."/>
            <person name="Jiao Y."/>
            <person name="Jia J."/>
        </authorList>
    </citation>
    <scope>NUCLEOTIDE SEQUENCE [LARGE SCALE GENOMIC DNA]</scope>
    <source>
        <strain evidence="2">cv. AL8/78</strain>
    </source>
</reference>